<dbReference type="RefSeq" id="WP_044497663.1">
    <property type="nucleotide sequence ID" value="NZ_LK391969.1"/>
</dbReference>
<dbReference type="EMBL" id="LK391969">
    <property type="protein sequence ID" value="CEF25189.1"/>
    <property type="molecule type" value="Genomic_DNA"/>
</dbReference>
<dbReference type="EMBL" id="LM997413">
    <property type="protein sequence ID" value="CEA00543.1"/>
    <property type="molecule type" value="Genomic_DNA"/>
</dbReference>
<proteinExistence type="predicted"/>
<name>A0A078LZJ3_9PSED</name>
<dbReference type="OrthoDB" id="6077801at2"/>
<dbReference type="AlphaFoldDB" id="A0A078LZJ3"/>
<evidence type="ECO:0000313" key="1">
    <source>
        <dbReference type="EMBL" id="CEA00543.1"/>
    </source>
</evidence>
<reference evidence="1" key="1">
    <citation type="submission" date="2014-07" db="EMBL/GenBank/DDBJ databases">
        <authorList>
            <person name="Urmite Genomes Urmite Genomes"/>
        </authorList>
    </citation>
    <scope>NUCLEOTIDE SEQUENCE</scope>
    <source>
        <strain evidence="1">12M76_air</strain>
    </source>
</reference>
<dbReference type="PATRIC" id="fig|1461581.3.peg.85"/>
<protein>
    <submittedName>
        <fullName evidence="1">Uncharacterized protein</fullName>
    </submittedName>
</protein>
<organism evidence="1">
    <name type="scientific">Pseudomonas saudimassiliensis</name>
    <dbReference type="NCBI Taxonomy" id="1461581"/>
    <lineage>
        <taxon>Bacteria</taxon>
        <taxon>Pseudomonadati</taxon>
        <taxon>Pseudomonadota</taxon>
        <taxon>Gammaproteobacteria</taxon>
        <taxon>Pseudomonadales</taxon>
        <taxon>Pseudomonadaceae</taxon>
        <taxon>Pseudomonas</taxon>
    </lineage>
</organism>
<gene>
    <name evidence="1" type="ORF">BN1049_00091</name>
</gene>
<sequence length="123" mass="13986">MLIYILIACDRLEEKREKKLRQSLPELQAALQAYVDANPAVNVTLINECESDDCEDWQLGISQQVKKKLHLNPPVDLFNGLAEQYGIDCEVGYIEDETREPVSYFGKYEGKGEAFLLAEYLGL</sequence>
<accession>A0A078LZJ3</accession>